<feature type="domain" description="RING-type" evidence="8">
    <location>
        <begin position="85"/>
        <end position="126"/>
    </location>
</feature>
<dbReference type="AlphaFoldDB" id="A0AAQ3T8U5"/>
<dbReference type="EMBL" id="CP144748">
    <property type="protein sequence ID" value="WVZ68210.1"/>
    <property type="molecule type" value="Genomic_DNA"/>
</dbReference>
<dbReference type="Pfam" id="PF13639">
    <property type="entry name" value="zf-RING_2"/>
    <property type="match status" value="1"/>
</dbReference>
<evidence type="ECO:0000256" key="2">
    <source>
        <dbReference type="ARBA" id="ARBA00012483"/>
    </source>
</evidence>
<dbReference type="CDD" id="cd16454">
    <property type="entry name" value="RING-H2_PA-TM-RING"/>
    <property type="match status" value="1"/>
</dbReference>
<evidence type="ECO:0000256" key="3">
    <source>
        <dbReference type="ARBA" id="ARBA00022723"/>
    </source>
</evidence>
<organism evidence="9 10">
    <name type="scientific">Paspalum notatum var. saurae</name>
    <dbReference type="NCBI Taxonomy" id="547442"/>
    <lineage>
        <taxon>Eukaryota</taxon>
        <taxon>Viridiplantae</taxon>
        <taxon>Streptophyta</taxon>
        <taxon>Embryophyta</taxon>
        <taxon>Tracheophyta</taxon>
        <taxon>Spermatophyta</taxon>
        <taxon>Magnoliopsida</taxon>
        <taxon>Liliopsida</taxon>
        <taxon>Poales</taxon>
        <taxon>Poaceae</taxon>
        <taxon>PACMAD clade</taxon>
        <taxon>Panicoideae</taxon>
        <taxon>Andropogonodae</taxon>
        <taxon>Paspaleae</taxon>
        <taxon>Paspalinae</taxon>
        <taxon>Paspalum</taxon>
    </lineage>
</organism>
<keyword evidence="5" id="KW-0862">Zinc</keyword>
<dbReference type="SMART" id="SM00184">
    <property type="entry name" value="RING"/>
    <property type="match status" value="1"/>
</dbReference>
<accession>A0AAQ3T8U5</accession>
<evidence type="ECO:0000256" key="1">
    <source>
        <dbReference type="ARBA" id="ARBA00000900"/>
    </source>
</evidence>
<keyword evidence="10" id="KW-1185">Reference proteome</keyword>
<evidence type="ECO:0000259" key="8">
    <source>
        <dbReference type="PROSITE" id="PS50089"/>
    </source>
</evidence>
<keyword evidence="3" id="KW-0479">Metal-binding</keyword>
<evidence type="ECO:0000313" key="9">
    <source>
        <dbReference type="EMBL" id="WVZ68210.1"/>
    </source>
</evidence>
<comment type="catalytic activity">
    <reaction evidence="1">
        <text>S-ubiquitinyl-[E2 ubiquitin-conjugating enzyme]-L-cysteine + [acceptor protein]-L-lysine = [E2 ubiquitin-conjugating enzyme]-L-cysteine + N(6)-ubiquitinyl-[acceptor protein]-L-lysine.</text>
        <dbReference type="EC" id="2.3.2.27"/>
    </reaction>
</comment>
<reference evidence="9 10" key="1">
    <citation type="submission" date="2024-02" db="EMBL/GenBank/DDBJ databases">
        <title>High-quality chromosome-scale genome assembly of Pensacola bahiagrass (Paspalum notatum Flugge var. saurae).</title>
        <authorList>
            <person name="Vega J.M."/>
            <person name="Podio M."/>
            <person name="Orjuela J."/>
            <person name="Siena L.A."/>
            <person name="Pessino S.C."/>
            <person name="Combes M.C."/>
            <person name="Mariac C."/>
            <person name="Albertini E."/>
            <person name="Pupilli F."/>
            <person name="Ortiz J.P.A."/>
            <person name="Leblanc O."/>
        </authorList>
    </citation>
    <scope>NUCLEOTIDE SEQUENCE [LARGE SCALE GENOMIC DNA]</scope>
    <source>
        <strain evidence="9">R1</strain>
        <tissue evidence="9">Leaf</tissue>
    </source>
</reference>
<name>A0AAQ3T8U5_PASNO</name>
<dbReference type="PANTHER" id="PTHR14155">
    <property type="entry name" value="RING FINGER DOMAIN-CONTAINING"/>
    <property type="match status" value="1"/>
</dbReference>
<dbReference type="GO" id="GO:0061630">
    <property type="term" value="F:ubiquitin protein ligase activity"/>
    <property type="evidence" value="ECO:0007669"/>
    <property type="project" value="UniProtKB-EC"/>
</dbReference>
<dbReference type="GO" id="GO:0008270">
    <property type="term" value="F:zinc ion binding"/>
    <property type="evidence" value="ECO:0007669"/>
    <property type="project" value="UniProtKB-KW"/>
</dbReference>
<dbReference type="EC" id="2.3.2.27" evidence="2"/>
<dbReference type="SUPFAM" id="SSF57850">
    <property type="entry name" value="RING/U-box"/>
    <property type="match status" value="1"/>
</dbReference>
<dbReference type="InterPro" id="IPR053238">
    <property type="entry name" value="RING-H2_zinc_finger"/>
</dbReference>
<dbReference type="Gene3D" id="3.30.40.10">
    <property type="entry name" value="Zinc/RING finger domain, C3HC4 (zinc finger)"/>
    <property type="match status" value="1"/>
</dbReference>
<proteinExistence type="inferred from homology"/>
<evidence type="ECO:0000256" key="7">
    <source>
        <dbReference type="PROSITE-ProRule" id="PRU00175"/>
    </source>
</evidence>
<evidence type="ECO:0000256" key="5">
    <source>
        <dbReference type="ARBA" id="ARBA00022833"/>
    </source>
</evidence>
<gene>
    <name evidence="9" type="ORF">U9M48_017173</name>
</gene>
<keyword evidence="4 7" id="KW-0863">Zinc-finger</keyword>
<evidence type="ECO:0000313" key="10">
    <source>
        <dbReference type="Proteomes" id="UP001341281"/>
    </source>
</evidence>
<evidence type="ECO:0000256" key="4">
    <source>
        <dbReference type="ARBA" id="ARBA00022771"/>
    </source>
</evidence>
<dbReference type="InterPro" id="IPR001841">
    <property type="entry name" value="Znf_RING"/>
</dbReference>
<evidence type="ECO:0000256" key="6">
    <source>
        <dbReference type="ARBA" id="ARBA00024209"/>
    </source>
</evidence>
<dbReference type="Proteomes" id="UP001341281">
    <property type="component" value="Chromosome 04"/>
</dbReference>
<dbReference type="PROSITE" id="PS50089">
    <property type="entry name" value="ZF_RING_2"/>
    <property type="match status" value="1"/>
</dbReference>
<dbReference type="InterPro" id="IPR013083">
    <property type="entry name" value="Znf_RING/FYVE/PHD"/>
</dbReference>
<comment type="similarity">
    <text evidence="6">Belongs to the RING-type zinc finger family. ATL subfamily.</text>
</comment>
<sequence>MSGNSGTEVYFWCSACRRLRHRHRAEGEPVAGCTHCGVPSAALELVVDVVDVGAFVHACHPDAVLRGPAPVPLPAATVNESGHDCAVCLDELRPGASAVVTRCEHVYHPRCIAPWLEARGTCPLCRAPVDDADRDGLVTCQFSDGRTGLGRRVGGRIYGIMILDGDGKLARPRGLSAFKGVRLRASARRSIW</sequence>
<protein>
    <recommendedName>
        <fullName evidence="2">RING-type E3 ubiquitin transferase</fullName>
        <ecNumber evidence="2">2.3.2.27</ecNumber>
    </recommendedName>
</protein>
<dbReference type="PANTHER" id="PTHR14155:SF627">
    <property type="entry name" value="OS06G0192800 PROTEIN"/>
    <property type="match status" value="1"/>
</dbReference>